<evidence type="ECO:0000256" key="1">
    <source>
        <dbReference type="SAM" id="SignalP"/>
    </source>
</evidence>
<reference evidence="2 3" key="1">
    <citation type="journal article" date="2017" name="Mol. Biol. Evol.">
        <title>The 4-celled Tetrabaena socialis nuclear genome reveals the essential components for genetic control of cell number at the origin of multicellularity in the volvocine lineage.</title>
        <authorList>
            <person name="Featherston J."/>
            <person name="Arakaki Y."/>
            <person name="Hanschen E.R."/>
            <person name="Ferris P.J."/>
            <person name="Michod R.E."/>
            <person name="Olson B.J.S.C."/>
            <person name="Nozaki H."/>
            <person name="Durand P.M."/>
        </authorList>
    </citation>
    <scope>NUCLEOTIDE SEQUENCE [LARGE SCALE GENOMIC DNA]</scope>
    <source>
        <strain evidence="2 3">NIES-571</strain>
    </source>
</reference>
<sequence>TSSCTCLAATAAALTRALSLAIHADRGGPDGAGEEAVAHISGLLQRHPGRVRGVRHPAVWVRQGAAHEHGRGGRGDGGQAGQVRACGALAAARSAEWGGLGRGRSAGGA</sequence>
<name>A0A2J7ZFI0_9CHLO</name>
<feature type="non-terminal residue" evidence="2">
    <location>
        <position position="1"/>
    </location>
</feature>
<evidence type="ECO:0000313" key="3">
    <source>
        <dbReference type="Proteomes" id="UP000236333"/>
    </source>
</evidence>
<proteinExistence type="predicted"/>
<feature type="chain" id="PRO_5014413058" evidence="1">
    <location>
        <begin position="20"/>
        <end position="109"/>
    </location>
</feature>
<keyword evidence="3" id="KW-1185">Reference proteome</keyword>
<accession>A0A2J7ZFI0</accession>
<organism evidence="2 3">
    <name type="scientific">Tetrabaena socialis</name>
    <dbReference type="NCBI Taxonomy" id="47790"/>
    <lineage>
        <taxon>Eukaryota</taxon>
        <taxon>Viridiplantae</taxon>
        <taxon>Chlorophyta</taxon>
        <taxon>core chlorophytes</taxon>
        <taxon>Chlorophyceae</taxon>
        <taxon>CS clade</taxon>
        <taxon>Chlamydomonadales</taxon>
        <taxon>Tetrabaenaceae</taxon>
        <taxon>Tetrabaena</taxon>
    </lineage>
</organism>
<evidence type="ECO:0000313" key="2">
    <source>
        <dbReference type="EMBL" id="PNG99033.1"/>
    </source>
</evidence>
<feature type="signal peptide" evidence="1">
    <location>
        <begin position="1"/>
        <end position="19"/>
    </location>
</feature>
<feature type="non-terminal residue" evidence="2">
    <location>
        <position position="109"/>
    </location>
</feature>
<comment type="caution">
    <text evidence="2">The sequence shown here is derived from an EMBL/GenBank/DDBJ whole genome shotgun (WGS) entry which is preliminary data.</text>
</comment>
<dbReference type="EMBL" id="PGGS01004425">
    <property type="protein sequence ID" value="PNG99033.1"/>
    <property type="molecule type" value="Genomic_DNA"/>
</dbReference>
<dbReference type="Proteomes" id="UP000236333">
    <property type="component" value="Unassembled WGS sequence"/>
</dbReference>
<dbReference type="AlphaFoldDB" id="A0A2J7ZFI0"/>
<protein>
    <submittedName>
        <fullName evidence="2">Uncharacterized protein</fullName>
    </submittedName>
</protein>
<gene>
    <name evidence="2" type="ORF">TSOC_015196</name>
</gene>
<keyword evidence="1" id="KW-0732">Signal</keyword>